<name>A0A172WTB7_STUST</name>
<dbReference type="RefSeq" id="WP_045428702.1">
    <property type="nucleotide sequence ID" value="NZ_CP015641.1"/>
</dbReference>
<dbReference type="InterPro" id="IPR050990">
    <property type="entry name" value="UPF0237/GcvR_regulator"/>
</dbReference>
<dbReference type="PANTHER" id="PTHR34875:SF5">
    <property type="entry name" value="GLYCINE CLEAVAGE SYSTEM TRANSCRIPTIONAL REPRESSOR"/>
    <property type="match status" value="1"/>
</dbReference>
<dbReference type="Pfam" id="PF13740">
    <property type="entry name" value="ACT_6"/>
    <property type="match status" value="1"/>
</dbReference>
<dbReference type="GO" id="GO:0006355">
    <property type="term" value="P:regulation of DNA-templated transcription"/>
    <property type="evidence" value="ECO:0007669"/>
    <property type="project" value="UniProtKB-UniRule"/>
</dbReference>
<dbReference type="OrthoDB" id="5814713at2"/>
<evidence type="ECO:0000313" key="3">
    <source>
        <dbReference type="Proteomes" id="UP000077787"/>
    </source>
</evidence>
<keyword evidence="1" id="KW-0678">Repressor</keyword>
<dbReference type="InterPro" id="IPR016867">
    <property type="entry name" value="GcvR"/>
</dbReference>
<dbReference type="AlphaFoldDB" id="A0A172WTB7"/>
<protein>
    <recommendedName>
        <fullName evidence="1">Glycine cleavage system transcriptional repressor</fullName>
    </recommendedName>
</protein>
<dbReference type="PANTHER" id="PTHR34875">
    <property type="entry name" value="UPF0237 PROTEIN MJ1558"/>
    <property type="match status" value="1"/>
</dbReference>
<keyword evidence="1" id="KW-0804">Transcription</keyword>
<organism evidence="2 3">
    <name type="scientific">Stutzerimonas stutzeri</name>
    <name type="common">Pseudomonas stutzeri</name>
    <dbReference type="NCBI Taxonomy" id="316"/>
    <lineage>
        <taxon>Bacteria</taxon>
        <taxon>Pseudomonadati</taxon>
        <taxon>Pseudomonadota</taxon>
        <taxon>Gammaproteobacteria</taxon>
        <taxon>Pseudomonadales</taxon>
        <taxon>Pseudomonadaceae</taxon>
        <taxon>Stutzerimonas</taxon>
    </lineage>
</organism>
<dbReference type="Gene3D" id="3.30.70.260">
    <property type="match status" value="2"/>
</dbReference>
<comment type="subcellular location">
    <subcellularLocation>
        <location evidence="1">Cytoplasm</location>
    </subcellularLocation>
</comment>
<dbReference type="CDD" id="cd04869">
    <property type="entry name" value="ACT_GcvR_2"/>
    <property type="match status" value="1"/>
</dbReference>
<dbReference type="InterPro" id="IPR045865">
    <property type="entry name" value="ACT-like_dom_sf"/>
</dbReference>
<evidence type="ECO:0000256" key="1">
    <source>
        <dbReference type="PIRNR" id="PIRNR028103"/>
    </source>
</evidence>
<dbReference type="GO" id="GO:0005737">
    <property type="term" value="C:cytoplasm"/>
    <property type="evidence" value="ECO:0007669"/>
    <property type="project" value="UniProtKB-SubCell"/>
</dbReference>
<evidence type="ECO:0000313" key="2">
    <source>
        <dbReference type="EMBL" id="ANF26636.1"/>
    </source>
</evidence>
<dbReference type="eggNOG" id="COG2716">
    <property type="taxonomic scope" value="Bacteria"/>
</dbReference>
<keyword evidence="1" id="KW-0963">Cytoplasm</keyword>
<reference evidence="2 3" key="1">
    <citation type="submission" date="2016-05" db="EMBL/GenBank/DDBJ databases">
        <title>Genome sequence of Pseudomonas stutzeri 273 and identification of the exopolysaccharide biosynthesis locus.</title>
        <authorList>
            <person name="Wu S."/>
            <person name="Sun C."/>
        </authorList>
    </citation>
    <scope>NUCLEOTIDE SEQUENCE [LARGE SCALE GENOMIC DNA]</scope>
    <source>
        <strain evidence="2 3">273</strain>
    </source>
</reference>
<proteinExistence type="predicted"/>
<accession>A0A172WTB7</accession>
<gene>
    <name evidence="2" type="ORF">PS273GM_16480</name>
</gene>
<dbReference type="PIRSF" id="PIRSF028103">
    <property type="entry name" value="GcvR"/>
    <property type="match status" value="1"/>
</dbReference>
<dbReference type="Proteomes" id="UP000077787">
    <property type="component" value="Chromosome"/>
</dbReference>
<dbReference type="EMBL" id="CP015641">
    <property type="protein sequence ID" value="ANF26636.1"/>
    <property type="molecule type" value="Genomic_DNA"/>
</dbReference>
<dbReference type="SUPFAM" id="SSF55021">
    <property type="entry name" value="ACT-like"/>
    <property type="match status" value="2"/>
</dbReference>
<sequence length="186" mass="20657">MSTPPVPREQFLVISAMGRSPMALTNVLCRASNENRCAVVSTRLTRHGECCALVLEITGSWDALARMETALPGLAKKHEFTTNVVRSEALETRPQALPYVAYVSSAYRPDILNELCQFFIDHRVELEALTCDTYEAPQTGGTMLNATMTVTLPAGTQISWLRDQFLDFADALNLDALIEPWRPQNP</sequence>